<evidence type="ECO:0000313" key="2">
    <source>
        <dbReference type="Proteomes" id="UP001174936"/>
    </source>
</evidence>
<gene>
    <name evidence="1" type="ORF">B0T16DRAFT_427611</name>
</gene>
<dbReference type="Pfam" id="PF12294">
    <property type="entry name" value="DUF3626"/>
    <property type="match status" value="3"/>
</dbReference>
<proteinExistence type="predicted"/>
<protein>
    <recommendedName>
        <fullName evidence="3">DUF3626 domain-containing protein</fullName>
    </recommendedName>
</protein>
<accession>A0AA39YA33</accession>
<comment type="caution">
    <text evidence="1">The sequence shown here is derived from an EMBL/GenBank/DDBJ whole genome shotgun (WGS) entry which is preliminary data.</text>
</comment>
<organism evidence="1 2">
    <name type="scientific">Cercophora newfieldiana</name>
    <dbReference type="NCBI Taxonomy" id="92897"/>
    <lineage>
        <taxon>Eukaryota</taxon>
        <taxon>Fungi</taxon>
        <taxon>Dikarya</taxon>
        <taxon>Ascomycota</taxon>
        <taxon>Pezizomycotina</taxon>
        <taxon>Sordariomycetes</taxon>
        <taxon>Sordariomycetidae</taxon>
        <taxon>Sordariales</taxon>
        <taxon>Lasiosphaeriaceae</taxon>
        <taxon>Cercophora</taxon>
    </lineage>
</organism>
<keyword evidence="2" id="KW-1185">Reference proteome</keyword>
<evidence type="ECO:0008006" key="3">
    <source>
        <dbReference type="Google" id="ProtNLM"/>
    </source>
</evidence>
<dbReference type="Proteomes" id="UP001174936">
    <property type="component" value="Unassembled WGS sequence"/>
</dbReference>
<evidence type="ECO:0000313" key="1">
    <source>
        <dbReference type="EMBL" id="KAK0648519.1"/>
    </source>
</evidence>
<dbReference type="AlphaFoldDB" id="A0AA39YA33"/>
<name>A0AA39YA33_9PEZI</name>
<sequence>MDTPLHPSQAAAIAHIRTAALTLRPQSLEMINHVLYMSNALPASATHTALLASIRRTARVALHFHPDRPVGDHPSVTAALLADGIYRSQFETGISNGGLSARPGGARDEWERGLFGGGYHGQGFGSSWFVLKGEVLPRCTFTFGGSADEPKWKGTMDEFDGVLAGALEDAFIRESGEKIRTGNLDYYVEAQVHGEVRLDRDVEALVADPSFRDTEVGVEMAALAERFGFPLQWHVGSEIKIEEVPHDFRGPTVRSLSERVAKDGMVTAKAIGDAVRELARDPAAWSERGSQAHVLQELKWLWHVLVRYGKPSEPIA</sequence>
<dbReference type="EMBL" id="JAULSV010000003">
    <property type="protein sequence ID" value="KAK0648519.1"/>
    <property type="molecule type" value="Genomic_DNA"/>
</dbReference>
<reference evidence="1" key="1">
    <citation type="submission" date="2023-06" db="EMBL/GenBank/DDBJ databases">
        <title>Genome-scale phylogeny and comparative genomics of the fungal order Sordariales.</title>
        <authorList>
            <consortium name="Lawrence Berkeley National Laboratory"/>
            <person name="Hensen N."/>
            <person name="Bonometti L."/>
            <person name="Westerberg I."/>
            <person name="Brannstrom I.O."/>
            <person name="Guillou S."/>
            <person name="Cros-Aarteil S."/>
            <person name="Calhoun S."/>
            <person name="Haridas S."/>
            <person name="Kuo A."/>
            <person name="Mondo S."/>
            <person name="Pangilinan J."/>
            <person name="Riley R."/>
            <person name="Labutti K."/>
            <person name="Andreopoulos B."/>
            <person name="Lipzen A."/>
            <person name="Chen C."/>
            <person name="Yanf M."/>
            <person name="Daum C."/>
            <person name="Ng V."/>
            <person name="Clum A."/>
            <person name="Steindorff A."/>
            <person name="Ohm R."/>
            <person name="Martin F."/>
            <person name="Silar P."/>
            <person name="Natvig D."/>
            <person name="Lalanne C."/>
            <person name="Gautier V."/>
            <person name="Ament-Velasquez S.L."/>
            <person name="Kruys A."/>
            <person name="Hutchinson M.I."/>
            <person name="Powell A.J."/>
            <person name="Barry K."/>
            <person name="Miller A.N."/>
            <person name="Grigoriev I.V."/>
            <person name="Debuchy R."/>
            <person name="Gladieux P."/>
            <person name="Thoren M.H."/>
            <person name="Johannesson H."/>
        </authorList>
    </citation>
    <scope>NUCLEOTIDE SEQUENCE</scope>
    <source>
        <strain evidence="1">SMH2532-1</strain>
    </source>
</reference>
<dbReference type="InterPro" id="IPR022074">
    <property type="entry name" value="DUF3626"/>
</dbReference>